<dbReference type="InterPro" id="IPR000477">
    <property type="entry name" value="RT_dom"/>
</dbReference>
<comment type="caution">
    <text evidence="2">The sequence shown here is derived from an EMBL/GenBank/DDBJ whole genome shotgun (WGS) entry which is preliminary data.</text>
</comment>
<accession>A0A4C1ZGA7</accession>
<name>A0A4C1ZGA7_EUMVA</name>
<dbReference type="AlphaFoldDB" id="A0A4C1ZGA7"/>
<reference evidence="2 3" key="1">
    <citation type="journal article" date="2019" name="Commun. Biol.">
        <title>The bagworm genome reveals a unique fibroin gene that provides high tensile strength.</title>
        <authorList>
            <person name="Kono N."/>
            <person name="Nakamura H."/>
            <person name="Ohtoshi R."/>
            <person name="Tomita M."/>
            <person name="Numata K."/>
            <person name="Arakawa K."/>
        </authorList>
    </citation>
    <scope>NUCLEOTIDE SEQUENCE [LARGE SCALE GENOMIC DNA]</scope>
</reference>
<proteinExistence type="predicted"/>
<keyword evidence="2" id="KW-0548">Nucleotidyltransferase</keyword>
<keyword evidence="2" id="KW-0695">RNA-directed DNA polymerase</keyword>
<evidence type="ECO:0000259" key="1">
    <source>
        <dbReference type="Pfam" id="PF00078"/>
    </source>
</evidence>
<dbReference type="PANTHER" id="PTHR19446">
    <property type="entry name" value="REVERSE TRANSCRIPTASES"/>
    <property type="match status" value="1"/>
</dbReference>
<dbReference type="GO" id="GO:0003964">
    <property type="term" value="F:RNA-directed DNA polymerase activity"/>
    <property type="evidence" value="ECO:0007669"/>
    <property type="project" value="UniProtKB-KW"/>
</dbReference>
<organism evidence="2 3">
    <name type="scientific">Eumeta variegata</name>
    <name type="common">Bagworm moth</name>
    <name type="synonym">Eumeta japonica</name>
    <dbReference type="NCBI Taxonomy" id="151549"/>
    <lineage>
        <taxon>Eukaryota</taxon>
        <taxon>Metazoa</taxon>
        <taxon>Ecdysozoa</taxon>
        <taxon>Arthropoda</taxon>
        <taxon>Hexapoda</taxon>
        <taxon>Insecta</taxon>
        <taxon>Pterygota</taxon>
        <taxon>Neoptera</taxon>
        <taxon>Endopterygota</taxon>
        <taxon>Lepidoptera</taxon>
        <taxon>Glossata</taxon>
        <taxon>Ditrysia</taxon>
        <taxon>Tineoidea</taxon>
        <taxon>Psychidae</taxon>
        <taxon>Oiketicinae</taxon>
        <taxon>Eumeta</taxon>
    </lineage>
</organism>
<dbReference type="Proteomes" id="UP000299102">
    <property type="component" value="Unassembled WGS sequence"/>
</dbReference>
<evidence type="ECO:0000313" key="2">
    <source>
        <dbReference type="EMBL" id="GBP85575.1"/>
    </source>
</evidence>
<protein>
    <submittedName>
        <fullName evidence="2">Probable RNA-directed DNA polymerase from transposon X-element</fullName>
    </submittedName>
</protein>
<dbReference type="OrthoDB" id="5534248at2759"/>
<dbReference type="STRING" id="151549.A0A4C1ZGA7"/>
<dbReference type="Pfam" id="PF00078">
    <property type="entry name" value="RVT_1"/>
    <property type="match status" value="1"/>
</dbReference>
<keyword evidence="2" id="KW-0808">Transferase</keyword>
<dbReference type="EMBL" id="BGZK01001746">
    <property type="protein sequence ID" value="GBP85575.1"/>
    <property type="molecule type" value="Genomic_DNA"/>
</dbReference>
<keyword evidence="3" id="KW-1185">Reference proteome</keyword>
<dbReference type="CDD" id="cd01650">
    <property type="entry name" value="RT_nLTR_like"/>
    <property type="match status" value="1"/>
</dbReference>
<gene>
    <name evidence="2" type="ORF">EVAR_64566_1</name>
</gene>
<sequence length="392" mass="45172">MLTSHLRTTLLILVASRKRFFKNLPRTERRSDACLTQRSPTAGKPRDLPASYRPISLLSGLAKLFERVLKTRLSDHLLGKGLIIDEQFGFRPAHSCPQQVLRVVEYILEGFKNKQKTVAVFFDVAKAFDRVWHAEQESLKAPPLPAVFRIHQRHTAPDVRRPTRAFADDTALYYKSRNRTTLPTIRRLQRAIDELDQWFRLWRIDVNPDKSAAIQFKYSKGVTLDRNLLFREHIARVRKTALFYTARLGAMLGRKSKLSRRNKRTIYKMCIRTVMTYASPVFAHAAPTALDRLQVIQNKFCRSATDAHWCVRNSILHRDLELPTLSKYMKDASKRFFDIAGSHPNALLRAAVDYQPPPPTHYIRRPRNVLLDPPDALTAAVDSLNDVNDTHD</sequence>
<evidence type="ECO:0000313" key="3">
    <source>
        <dbReference type="Proteomes" id="UP000299102"/>
    </source>
</evidence>
<feature type="domain" description="Reverse transcriptase" evidence="1">
    <location>
        <begin position="49"/>
        <end position="136"/>
    </location>
</feature>